<reference evidence="2" key="1">
    <citation type="submission" date="2018-05" db="EMBL/GenBank/DDBJ databases">
        <authorList>
            <person name="Lanie J.A."/>
            <person name="Ng W.-L."/>
            <person name="Kazmierczak K.M."/>
            <person name="Andrzejewski T.M."/>
            <person name="Davidsen T.M."/>
            <person name="Wayne K.J."/>
            <person name="Tettelin H."/>
            <person name="Glass J.I."/>
            <person name="Rusch D."/>
            <person name="Podicherti R."/>
            <person name="Tsui H.-C.T."/>
            <person name="Winkler M.E."/>
        </authorList>
    </citation>
    <scope>NUCLEOTIDE SEQUENCE</scope>
</reference>
<feature type="transmembrane region" description="Helical" evidence="1">
    <location>
        <begin position="25"/>
        <end position="47"/>
    </location>
</feature>
<dbReference type="AlphaFoldDB" id="A0A381S8B7"/>
<keyword evidence="1" id="KW-1133">Transmembrane helix</keyword>
<evidence type="ECO:0000256" key="1">
    <source>
        <dbReference type="SAM" id="Phobius"/>
    </source>
</evidence>
<keyword evidence="1" id="KW-0472">Membrane</keyword>
<accession>A0A381S8B7</accession>
<protein>
    <submittedName>
        <fullName evidence="2">Uncharacterized protein</fullName>
    </submittedName>
</protein>
<name>A0A381S8B7_9ZZZZ</name>
<keyword evidence="1" id="KW-0812">Transmembrane</keyword>
<proteinExistence type="predicted"/>
<sequence length="53" mass="6150">MNYWDVQRKATAVEDILNKMKWFKIIAWTVLVLGVASLGLFVTWIFAMSSLPF</sequence>
<dbReference type="EMBL" id="UINC01002731">
    <property type="protein sequence ID" value="SUZ99724.1"/>
    <property type="molecule type" value="Genomic_DNA"/>
</dbReference>
<organism evidence="2">
    <name type="scientific">marine metagenome</name>
    <dbReference type="NCBI Taxonomy" id="408172"/>
    <lineage>
        <taxon>unclassified sequences</taxon>
        <taxon>metagenomes</taxon>
        <taxon>ecological metagenomes</taxon>
    </lineage>
</organism>
<evidence type="ECO:0000313" key="2">
    <source>
        <dbReference type="EMBL" id="SUZ99724.1"/>
    </source>
</evidence>
<gene>
    <name evidence="2" type="ORF">METZ01_LOCUS52578</name>
</gene>